<accession>A0A093EQ50</accession>
<evidence type="ECO:0000256" key="1">
    <source>
        <dbReference type="ARBA" id="ARBA00010879"/>
    </source>
</evidence>
<keyword evidence="7" id="KW-0378">Hydrolase</keyword>
<dbReference type="InterPro" id="IPR043502">
    <property type="entry name" value="DNA/RNA_pol_sf"/>
</dbReference>
<dbReference type="InterPro" id="IPR000477">
    <property type="entry name" value="RT_dom"/>
</dbReference>
<dbReference type="Pfam" id="PF00078">
    <property type="entry name" value="RVT_1"/>
    <property type="match status" value="1"/>
</dbReference>
<dbReference type="InterPro" id="IPR043128">
    <property type="entry name" value="Rev_trsase/Diguanyl_cyclase"/>
</dbReference>
<dbReference type="PANTHER" id="PTHR41694:SF3">
    <property type="entry name" value="RNA-DIRECTED DNA POLYMERASE-RELATED"/>
    <property type="match status" value="1"/>
</dbReference>
<keyword evidence="11" id="KW-1185">Reference proteome</keyword>
<keyword evidence="4" id="KW-0548">Nucleotidyltransferase</keyword>
<keyword evidence="5" id="KW-0540">Nuclease</keyword>
<evidence type="ECO:0000256" key="5">
    <source>
        <dbReference type="ARBA" id="ARBA00022722"/>
    </source>
</evidence>
<dbReference type="PANTHER" id="PTHR41694">
    <property type="entry name" value="ENDOGENOUS RETROVIRUS GROUP K MEMBER POL PROTEIN"/>
    <property type="match status" value="1"/>
</dbReference>
<evidence type="ECO:0000256" key="4">
    <source>
        <dbReference type="ARBA" id="ARBA00022695"/>
    </source>
</evidence>
<comment type="similarity">
    <text evidence="1">Belongs to the beta type-B retroviral polymerase family. HERV class-II K(HML-2) pol subfamily.</text>
</comment>
<dbReference type="InterPro" id="IPR010661">
    <property type="entry name" value="RVT_thumb"/>
</dbReference>
<dbReference type="Gene3D" id="3.10.10.10">
    <property type="entry name" value="HIV Type 1 Reverse Transcriptase, subunit A, domain 1"/>
    <property type="match status" value="1"/>
</dbReference>
<dbReference type="PROSITE" id="PS50878">
    <property type="entry name" value="RT_POL"/>
    <property type="match status" value="1"/>
</dbReference>
<dbReference type="AlphaFoldDB" id="A0A093EQ50"/>
<proteinExistence type="inferred from homology"/>
<evidence type="ECO:0000256" key="8">
    <source>
        <dbReference type="ARBA" id="ARBA00022918"/>
    </source>
</evidence>
<dbReference type="Gene3D" id="3.30.70.270">
    <property type="match status" value="2"/>
</dbReference>
<protein>
    <recommendedName>
        <fullName evidence="2">ribonuclease H</fullName>
        <ecNumber evidence="2">3.1.26.4</ecNumber>
    </recommendedName>
</protein>
<evidence type="ECO:0000256" key="6">
    <source>
        <dbReference type="ARBA" id="ARBA00022759"/>
    </source>
</evidence>
<feature type="domain" description="Reverse transcriptase" evidence="9">
    <location>
        <begin position="20"/>
        <end position="247"/>
    </location>
</feature>
<organism evidence="10 11">
    <name type="scientific">Tauraco erythrolophus</name>
    <name type="common">Red-crested turaco</name>
    <dbReference type="NCBI Taxonomy" id="121530"/>
    <lineage>
        <taxon>Eukaryota</taxon>
        <taxon>Metazoa</taxon>
        <taxon>Chordata</taxon>
        <taxon>Craniata</taxon>
        <taxon>Vertebrata</taxon>
        <taxon>Euteleostomi</taxon>
        <taxon>Archelosauria</taxon>
        <taxon>Archosauria</taxon>
        <taxon>Dinosauria</taxon>
        <taxon>Saurischia</taxon>
        <taxon>Theropoda</taxon>
        <taxon>Coelurosauria</taxon>
        <taxon>Aves</taxon>
        <taxon>Neognathae</taxon>
        <taxon>Neoaves</taxon>
        <taxon>Otidimorphae</taxon>
        <taxon>Musophagiformes</taxon>
        <taxon>Musophagidae</taxon>
        <taxon>Tauraco</taxon>
    </lineage>
</organism>
<dbReference type="EC" id="3.1.26.4" evidence="2"/>
<evidence type="ECO:0000256" key="7">
    <source>
        <dbReference type="ARBA" id="ARBA00022801"/>
    </source>
</evidence>
<dbReference type="Proteomes" id="UP000053661">
    <property type="component" value="Unassembled WGS sequence"/>
</dbReference>
<evidence type="ECO:0000259" key="9">
    <source>
        <dbReference type="PROSITE" id="PS50878"/>
    </source>
</evidence>
<keyword evidence="8" id="KW-0695">RNA-directed DNA polymerase</keyword>
<dbReference type="EMBL" id="KL466201">
    <property type="protein sequence ID" value="KFV16651.1"/>
    <property type="molecule type" value="Genomic_DNA"/>
</dbReference>
<evidence type="ECO:0000256" key="3">
    <source>
        <dbReference type="ARBA" id="ARBA00022679"/>
    </source>
</evidence>
<dbReference type="GO" id="GO:0004523">
    <property type="term" value="F:RNA-DNA hybrid ribonuclease activity"/>
    <property type="evidence" value="ECO:0007669"/>
    <property type="project" value="UniProtKB-EC"/>
</dbReference>
<dbReference type="GO" id="GO:0003964">
    <property type="term" value="F:RNA-directed DNA polymerase activity"/>
    <property type="evidence" value="ECO:0007669"/>
    <property type="project" value="UniProtKB-KW"/>
</dbReference>
<gene>
    <name evidence="10" type="ORF">N340_12921</name>
</gene>
<feature type="non-terminal residue" evidence="10">
    <location>
        <position position="1"/>
    </location>
</feature>
<keyword evidence="6" id="KW-0255">Endonuclease</keyword>
<keyword evidence="3" id="KW-0808">Transferase</keyword>
<feature type="non-terminal residue" evidence="10">
    <location>
        <position position="263"/>
    </location>
</feature>
<evidence type="ECO:0000313" key="10">
    <source>
        <dbReference type="EMBL" id="KFV16651.1"/>
    </source>
</evidence>
<name>A0A093EQ50_TAUER</name>
<reference evidence="10 11" key="1">
    <citation type="submission" date="2014-04" db="EMBL/GenBank/DDBJ databases">
        <title>Genome evolution of avian class.</title>
        <authorList>
            <person name="Zhang G."/>
            <person name="Li C."/>
        </authorList>
    </citation>
    <scope>NUCLEOTIDE SEQUENCE [LARGE SCALE GENOMIC DNA]</scope>
    <source>
        <strain evidence="10">BGI_N340</strain>
    </source>
</reference>
<evidence type="ECO:0000313" key="11">
    <source>
        <dbReference type="Proteomes" id="UP000053661"/>
    </source>
</evidence>
<sequence>QWPLTKEKLVTLHQLVQEQLQQGHLEPSTSPQNTPVFVIKKKSGKWRLLQDLRKINAVMKSMGALQPGMPSPTMIPADWEILIIDLKDCFFTIPLHPDDKPKFAIAVPAVNNAEPVKRYQWKFLPQGVKNSPTICQWYVTQALSGVCEQFPEAYCYHYMDDILVAASTQDELLRIQPWLLTALHSHGLQVAPEKVQQHPRKYLGVKILDQTIQHQEVQFSGSIKTLNDAQKLLGIINLLHPYLGLTTAQLSLLFNILKGDPEL</sequence>
<evidence type="ECO:0000256" key="2">
    <source>
        <dbReference type="ARBA" id="ARBA00012180"/>
    </source>
</evidence>
<dbReference type="SUPFAM" id="SSF56672">
    <property type="entry name" value="DNA/RNA polymerases"/>
    <property type="match status" value="1"/>
</dbReference>
<dbReference type="GO" id="GO:0035613">
    <property type="term" value="F:RNA stem-loop binding"/>
    <property type="evidence" value="ECO:0007669"/>
    <property type="project" value="TreeGrafter"/>
</dbReference>
<dbReference type="Pfam" id="PF06817">
    <property type="entry name" value="RVT_thumb"/>
    <property type="match status" value="1"/>
</dbReference>